<dbReference type="SUPFAM" id="SSF56672">
    <property type="entry name" value="DNA/RNA polymerases"/>
    <property type="match status" value="1"/>
</dbReference>
<dbReference type="GO" id="GO:0003964">
    <property type="term" value="F:RNA-directed DNA polymerase activity"/>
    <property type="evidence" value="ECO:0007669"/>
    <property type="project" value="UniProtKB-KW"/>
</dbReference>
<dbReference type="Proteomes" id="UP000189935">
    <property type="component" value="Chromosome I"/>
</dbReference>
<dbReference type="InterPro" id="IPR043502">
    <property type="entry name" value="DNA/RNA_pol_sf"/>
</dbReference>
<evidence type="ECO:0000259" key="1">
    <source>
        <dbReference type="PROSITE" id="PS50878"/>
    </source>
</evidence>
<keyword evidence="2" id="KW-0548">Nucleotidyltransferase</keyword>
<evidence type="ECO:0000313" key="3">
    <source>
        <dbReference type="Proteomes" id="UP000189935"/>
    </source>
</evidence>
<evidence type="ECO:0000313" key="2">
    <source>
        <dbReference type="EMBL" id="SHK85633.1"/>
    </source>
</evidence>
<name>A0A1M6VVY2_9BRAD</name>
<dbReference type="OrthoDB" id="7862649at2"/>
<dbReference type="EMBL" id="LT670844">
    <property type="protein sequence ID" value="SHK85633.1"/>
    <property type="molecule type" value="Genomic_DNA"/>
</dbReference>
<dbReference type="RefSeq" id="WP_079541295.1">
    <property type="nucleotide sequence ID" value="NZ_LT670844.1"/>
</dbReference>
<dbReference type="Pfam" id="PF00078">
    <property type="entry name" value="RVT_1"/>
    <property type="match status" value="1"/>
</dbReference>
<gene>
    <name evidence="2" type="ORF">SAMN05444159_4370</name>
</gene>
<dbReference type="InterPro" id="IPR043128">
    <property type="entry name" value="Rev_trsase/Diguanyl_cyclase"/>
</dbReference>
<dbReference type="Gene3D" id="3.30.70.270">
    <property type="match status" value="1"/>
</dbReference>
<keyword evidence="2" id="KW-0695">RNA-directed DNA polymerase</keyword>
<dbReference type="AlphaFoldDB" id="A0A1M6VVY2"/>
<proteinExistence type="predicted"/>
<reference evidence="2 3" key="1">
    <citation type="submission" date="2016-11" db="EMBL/GenBank/DDBJ databases">
        <authorList>
            <person name="Jaros S."/>
            <person name="Januszkiewicz K."/>
            <person name="Wedrychowicz H."/>
        </authorList>
    </citation>
    <scope>NUCLEOTIDE SEQUENCE [LARGE SCALE GENOMIC DNA]</scope>
    <source>
        <strain evidence="2 3">GAS499</strain>
    </source>
</reference>
<accession>A0A1M6VVY2</accession>
<organism evidence="2 3">
    <name type="scientific">Bradyrhizobium lablabi</name>
    <dbReference type="NCBI Taxonomy" id="722472"/>
    <lineage>
        <taxon>Bacteria</taxon>
        <taxon>Pseudomonadati</taxon>
        <taxon>Pseudomonadota</taxon>
        <taxon>Alphaproteobacteria</taxon>
        <taxon>Hyphomicrobiales</taxon>
        <taxon>Nitrobacteraceae</taxon>
        <taxon>Bradyrhizobium</taxon>
    </lineage>
</organism>
<dbReference type="PROSITE" id="PS50878">
    <property type="entry name" value="RT_POL"/>
    <property type="match status" value="1"/>
</dbReference>
<protein>
    <submittedName>
        <fullName evidence="2">Reverse transcriptase (RNA-dependent DNA polymerase)</fullName>
    </submittedName>
</protein>
<keyword evidence="2" id="KW-0808">Transferase</keyword>
<dbReference type="InterPro" id="IPR000477">
    <property type="entry name" value="RT_dom"/>
</dbReference>
<sequence length="244" mass="27912">MFQNYKWTWKRNGKIIFAPTKDTDRRGDQIIEFCDREVEFPVCFYHYRKGGHVVALHGHLQNRLFFKIDIQNFFYSISRNRIAAALHHAGFPWARTFAKWSSVKNPYLVGSHYVLPIGFKQSPALASLVMMRSPLMAMVDRAERAGAFVSIYLDDLICSANDEALLQELFDGFLQACEDANLTPNPTKLVAPTSEIVVFNCELRHGFAQVTPERIAKYFEEPRTAASQRSFDVYCAKVSEANTI</sequence>
<feature type="domain" description="Reverse transcriptase" evidence="1">
    <location>
        <begin position="1"/>
        <end position="212"/>
    </location>
</feature>